<sequence>MDRKIFLTNGFLGLGAIAALPTAITSCSEDDKVDTAAPANGGGNNSSDCVISPTETVGPFPIRTPAQYVRASIFGDRTGIPLLTTLTIQDQSSDCTPLAGVLVDIWQCDKDGNYSQYGGNQLQTTNYSNQNFLRGRQTTDANGQVSFISIFPGWYPGRAPHIHVEVLTTSGISLLVTQIAFPVSVYSAVYATNGYNGAPDRSNAQDSIFSDSLSRNMADSVTGNIVDGYTLFKTITVG</sequence>
<keyword evidence="2" id="KW-0223">Dioxygenase</keyword>
<dbReference type="EMBL" id="FQWQ01000003">
    <property type="protein sequence ID" value="SHH48110.1"/>
    <property type="molecule type" value="Genomic_DNA"/>
</dbReference>
<dbReference type="SUPFAM" id="SSF49482">
    <property type="entry name" value="Aromatic compound dioxygenase"/>
    <property type="match status" value="1"/>
</dbReference>
<keyword evidence="2" id="KW-0560">Oxidoreductase</keyword>
<dbReference type="RefSeq" id="WP_073137479.1">
    <property type="nucleotide sequence ID" value="NZ_FQWQ01000003.1"/>
</dbReference>
<organism evidence="2 3">
    <name type="scientific">Chryseolinea serpens</name>
    <dbReference type="NCBI Taxonomy" id="947013"/>
    <lineage>
        <taxon>Bacteria</taxon>
        <taxon>Pseudomonadati</taxon>
        <taxon>Bacteroidota</taxon>
        <taxon>Cytophagia</taxon>
        <taxon>Cytophagales</taxon>
        <taxon>Fulvivirgaceae</taxon>
        <taxon>Chryseolinea</taxon>
    </lineage>
</organism>
<dbReference type="GO" id="GO:0008199">
    <property type="term" value="F:ferric iron binding"/>
    <property type="evidence" value="ECO:0007669"/>
    <property type="project" value="InterPro"/>
</dbReference>
<dbReference type="GO" id="GO:0016702">
    <property type="term" value="F:oxidoreductase activity, acting on single donors with incorporation of molecular oxygen, incorporation of two atoms of oxygen"/>
    <property type="evidence" value="ECO:0007669"/>
    <property type="project" value="InterPro"/>
</dbReference>
<dbReference type="InterPro" id="IPR000627">
    <property type="entry name" value="Intradiol_dOase_C"/>
</dbReference>
<proteinExistence type="predicted"/>
<gene>
    <name evidence="2" type="ORF">SAMN04488109_3972</name>
</gene>
<evidence type="ECO:0000313" key="3">
    <source>
        <dbReference type="Proteomes" id="UP000184212"/>
    </source>
</evidence>
<keyword evidence="3" id="KW-1185">Reference proteome</keyword>
<evidence type="ECO:0000259" key="1">
    <source>
        <dbReference type="Pfam" id="PF00775"/>
    </source>
</evidence>
<dbReference type="InterPro" id="IPR015889">
    <property type="entry name" value="Intradiol_dOase_core"/>
</dbReference>
<dbReference type="AlphaFoldDB" id="A0A1M5TBW9"/>
<evidence type="ECO:0000313" key="2">
    <source>
        <dbReference type="EMBL" id="SHH48110.1"/>
    </source>
</evidence>
<dbReference type="OrthoDB" id="933561at2"/>
<dbReference type="PANTHER" id="PTHR34315:SF1">
    <property type="entry name" value="INTRADIOL RING-CLEAVAGE DIOXYGENASES DOMAIN-CONTAINING PROTEIN-RELATED"/>
    <property type="match status" value="1"/>
</dbReference>
<reference evidence="2 3" key="1">
    <citation type="submission" date="2016-11" db="EMBL/GenBank/DDBJ databases">
        <authorList>
            <person name="Jaros S."/>
            <person name="Januszkiewicz K."/>
            <person name="Wedrychowicz H."/>
        </authorList>
    </citation>
    <scope>NUCLEOTIDE SEQUENCE [LARGE SCALE GENOMIC DNA]</scope>
    <source>
        <strain evidence="2 3">DSM 24574</strain>
    </source>
</reference>
<dbReference type="PANTHER" id="PTHR34315">
    <property type="match status" value="1"/>
</dbReference>
<name>A0A1M5TBW9_9BACT</name>
<dbReference type="STRING" id="947013.SAMN04488109_3972"/>
<dbReference type="Proteomes" id="UP000184212">
    <property type="component" value="Unassembled WGS sequence"/>
</dbReference>
<dbReference type="Pfam" id="PF00775">
    <property type="entry name" value="Dioxygenase_C"/>
    <property type="match status" value="1"/>
</dbReference>
<accession>A0A1M5TBW9</accession>
<dbReference type="Gene3D" id="2.60.130.10">
    <property type="entry name" value="Aromatic compound dioxygenase"/>
    <property type="match status" value="1"/>
</dbReference>
<protein>
    <submittedName>
        <fullName evidence="2">Dioxygenase</fullName>
    </submittedName>
</protein>
<dbReference type="PROSITE" id="PS51257">
    <property type="entry name" value="PROKAR_LIPOPROTEIN"/>
    <property type="match status" value="1"/>
</dbReference>
<feature type="domain" description="Intradiol ring-cleavage dioxygenases" evidence="1">
    <location>
        <begin position="75"/>
        <end position="182"/>
    </location>
</feature>